<dbReference type="Proteomes" id="UP000694844">
    <property type="component" value="Chromosome 3"/>
</dbReference>
<comment type="similarity">
    <text evidence="1">Belongs to the DNase II family.</text>
</comment>
<dbReference type="RefSeq" id="XP_022326006.1">
    <property type="nucleotide sequence ID" value="XM_022470298.1"/>
</dbReference>
<gene>
    <name evidence="5" type="primary">LOC111125977</name>
</gene>
<organism evidence="4 5">
    <name type="scientific">Crassostrea virginica</name>
    <name type="common">Eastern oyster</name>
    <dbReference type="NCBI Taxonomy" id="6565"/>
    <lineage>
        <taxon>Eukaryota</taxon>
        <taxon>Metazoa</taxon>
        <taxon>Spiralia</taxon>
        <taxon>Lophotrochozoa</taxon>
        <taxon>Mollusca</taxon>
        <taxon>Bivalvia</taxon>
        <taxon>Autobranchia</taxon>
        <taxon>Pteriomorphia</taxon>
        <taxon>Ostreida</taxon>
        <taxon>Ostreoidea</taxon>
        <taxon>Ostreidae</taxon>
        <taxon>Crassostrea</taxon>
    </lineage>
</organism>
<evidence type="ECO:0000313" key="5">
    <source>
        <dbReference type="RefSeq" id="XP_022326006.1"/>
    </source>
</evidence>
<sequence>MMAGGRVCGLFSWTLFVVYVTVGRFGAAPYDIGCLNPNRKPVDWFLVYKTPQDPRNPQRFISQGVGFYYMDSHRPELTLSATPINGEGHALYNTLQQIYLNYFVVEYGMYNDDPPSASNKTRGSASSPGITKGVYAFDKRTGFWLITSIPKFPPPKSKGYSFNMEAVGDGHLALCVTMNDGNVPNLQKIFKVTQPRFYDGRGSNEQVPAPQHLTNTLVLDLYTHDLVQLKYLAKGTADAKDVYPLVASSLQMNLLVQTLRSSAGVPSKCSDYKVINISKVKFPDTMVFPSLTRDRSKWAVTEKLGRWICVGDLDRVTPSFGQSGGVLCMVNFSAWKVLHNITAAIESC</sequence>
<reference evidence="5" key="1">
    <citation type="submission" date="2025-08" db="UniProtKB">
        <authorList>
            <consortium name="RefSeq"/>
        </authorList>
    </citation>
    <scope>IDENTIFICATION</scope>
    <source>
        <tissue evidence="5">Whole sample</tissue>
    </source>
</reference>
<feature type="signal peptide" evidence="3">
    <location>
        <begin position="1"/>
        <end position="23"/>
    </location>
</feature>
<evidence type="ECO:0000313" key="4">
    <source>
        <dbReference type="Proteomes" id="UP000694844"/>
    </source>
</evidence>
<protein>
    <submittedName>
        <fullName evidence="5">Plancitoxin-1-like</fullName>
    </submittedName>
</protein>
<dbReference type="PANTHER" id="PTHR10858">
    <property type="entry name" value="DEOXYRIBONUCLEASE II"/>
    <property type="match status" value="1"/>
</dbReference>
<keyword evidence="3" id="KW-0732">Signal</keyword>
<evidence type="ECO:0000256" key="2">
    <source>
        <dbReference type="ARBA" id="ARBA00022801"/>
    </source>
</evidence>
<dbReference type="KEGG" id="cvn:111125977"/>
<accession>A0A8B8DGC7</accession>
<name>A0A8B8DGC7_CRAVI</name>
<feature type="chain" id="PRO_5034908920" evidence="3">
    <location>
        <begin position="24"/>
        <end position="348"/>
    </location>
</feature>
<keyword evidence="2" id="KW-0378">Hydrolase</keyword>
<dbReference type="GeneID" id="111125977"/>
<dbReference type="Pfam" id="PF03265">
    <property type="entry name" value="DNase_II"/>
    <property type="match status" value="1"/>
</dbReference>
<proteinExistence type="inferred from homology"/>
<dbReference type="GO" id="GO:0006309">
    <property type="term" value="P:apoptotic DNA fragmentation"/>
    <property type="evidence" value="ECO:0007669"/>
    <property type="project" value="TreeGrafter"/>
</dbReference>
<dbReference type="GO" id="GO:0004531">
    <property type="term" value="F:deoxyribonuclease II activity"/>
    <property type="evidence" value="ECO:0007669"/>
    <property type="project" value="InterPro"/>
</dbReference>
<dbReference type="InterPro" id="IPR004947">
    <property type="entry name" value="DNase_II"/>
</dbReference>
<dbReference type="PANTHER" id="PTHR10858:SF23">
    <property type="entry name" value="DEOXYRIBONUCLEASE II"/>
    <property type="match status" value="1"/>
</dbReference>
<dbReference type="CDD" id="cd09120">
    <property type="entry name" value="PLDc_DNaseII_1"/>
    <property type="match status" value="1"/>
</dbReference>
<dbReference type="OrthoDB" id="10261598at2759"/>
<keyword evidence="4" id="KW-1185">Reference proteome</keyword>
<dbReference type="AlphaFoldDB" id="A0A8B8DGC7"/>
<evidence type="ECO:0000256" key="1">
    <source>
        <dbReference type="ARBA" id="ARBA00007527"/>
    </source>
</evidence>
<evidence type="ECO:0000256" key="3">
    <source>
        <dbReference type="SAM" id="SignalP"/>
    </source>
</evidence>